<evidence type="ECO:0000256" key="3">
    <source>
        <dbReference type="ARBA" id="ARBA00020256"/>
    </source>
</evidence>
<evidence type="ECO:0000256" key="8">
    <source>
        <dbReference type="ARBA" id="ARBA00023134"/>
    </source>
</evidence>
<dbReference type="CDD" id="cd04105">
    <property type="entry name" value="SR_beta"/>
    <property type="match status" value="1"/>
</dbReference>
<keyword evidence="7 11" id="KW-1133">Transmembrane helix</keyword>
<keyword evidence="8" id="KW-0342">GTP-binding</keyword>
<dbReference type="PANTHER" id="PTHR46693">
    <property type="entry name" value="ADP-RIBOSYLATION FACTOR-LIKE PROTEIN 15"/>
    <property type="match status" value="1"/>
</dbReference>
<keyword evidence="10" id="KW-0675">Receptor</keyword>
<keyword evidence="13" id="KW-1185">Reference proteome</keyword>
<proteinExistence type="inferred from homology"/>
<feature type="transmembrane region" description="Helical" evidence="11">
    <location>
        <begin position="6"/>
        <end position="26"/>
    </location>
</feature>
<evidence type="ECO:0000256" key="5">
    <source>
        <dbReference type="ARBA" id="ARBA00022741"/>
    </source>
</evidence>
<dbReference type="Proteomes" id="UP000678499">
    <property type="component" value="Unassembled WGS sequence"/>
</dbReference>
<dbReference type="OrthoDB" id="41266at2759"/>
<dbReference type="InterPro" id="IPR027417">
    <property type="entry name" value="P-loop_NTPase"/>
</dbReference>
<keyword evidence="9 11" id="KW-0472">Membrane</keyword>
<keyword evidence="6" id="KW-0256">Endoplasmic reticulum</keyword>
<dbReference type="PANTHER" id="PTHR46693:SF1">
    <property type="entry name" value="ADP-RIBOSYLATION FACTOR-LIKE PROTEIN 15"/>
    <property type="match status" value="1"/>
</dbReference>
<name>A0A7R9BRE1_9CRUS</name>
<keyword evidence="5" id="KW-0547">Nucleotide-binding</keyword>
<evidence type="ECO:0000256" key="11">
    <source>
        <dbReference type="SAM" id="Phobius"/>
    </source>
</evidence>
<dbReference type="Gene3D" id="3.40.50.300">
    <property type="entry name" value="P-loop containing nucleotide triphosphate hydrolases"/>
    <property type="match status" value="1"/>
</dbReference>
<dbReference type="SMART" id="SM00177">
    <property type="entry name" value="ARF"/>
    <property type="match status" value="1"/>
</dbReference>
<dbReference type="SUPFAM" id="SSF52540">
    <property type="entry name" value="P-loop containing nucleoside triphosphate hydrolases"/>
    <property type="match status" value="1"/>
</dbReference>
<organism evidence="12">
    <name type="scientific">Notodromas monacha</name>
    <dbReference type="NCBI Taxonomy" id="399045"/>
    <lineage>
        <taxon>Eukaryota</taxon>
        <taxon>Metazoa</taxon>
        <taxon>Ecdysozoa</taxon>
        <taxon>Arthropoda</taxon>
        <taxon>Crustacea</taxon>
        <taxon>Oligostraca</taxon>
        <taxon>Ostracoda</taxon>
        <taxon>Podocopa</taxon>
        <taxon>Podocopida</taxon>
        <taxon>Cypridocopina</taxon>
        <taxon>Cypridoidea</taxon>
        <taxon>Cyprididae</taxon>
        <taxon>Notodromas</taxon>
    </lineage>
</organism>
<evidence type="ECO:0000256" key="4">
    <source>
        <dbReference type="ARBA" id="ARBA00022692"/>
    </source>
</evidence>
<dbReference type="EMBL" id="CAJPEX010001552">
    <property type="protein sequence ID" value="CAG0919376.1"/>
    <property type="molecule type" value="Genomic_DNA"/>
</dbReference>
<sequence length="239" mass="26119">MEGLEMETVLPIVIAVVLGLLTLIILKKLIFGGSKGNQVLLTGLSGSGKTLFWSKLVHDESPVTVTSQKENRGSYTNSRNKVLDIVDIPGFDKVRYTVLNKYRTGCKAIIFVIDAVSLQKDIRDAAEYLYNILADDELQRSRPKLQIFCNKQDIGGAKSPRAVQTLLEKEITILRETRASRLIGTSDSGDSSNNNSFLGIVGKDFEFSDLGKKQGIDFVEGSAVDEGGLNSAKAFIDSL</sequence>
<dbReference type="InterPro" id="IPR042292">
    <property type="entry name" value="ARL15"/>
</dbReference>
<comment type="subcellular location">
    <subcellularLocation>
        <location evidence="1">Endoplasmic reticulum membrane</location>
        <topology evidence="1">Single-pass membrane protein</topology>
    </subcellularLocation>
</comment>
<keyword evidence="4 11" id="KW-0812">Transmembrane</keyword>
<evidence type="ECO:0000256" key="9">
    <source>
        <dbReference type="ARBA" id="ARBA00023136"/>
    </source>
</evidence>
<evidence type="ECO:0000256" key="7">
    <source>
        <dbReference type="ARBA" id="ARBA00022989"/>
    </source>
</evidence>
<gene>
    <name evidence="12" type="ORF">NMOB1V02_LOCUS6901</name>
</gene>
<reference evidence="12" key="1">
    <citation type="submission" date="2020-11" db="EMBL/GenBank/DDBJ databases">
        <authorList>
            <person name="Tran Van P."/>
        </authorList>
    </citation>
    <scope>NUCLEOTIDE SEQUENCE</scope>
</reference>
<evidence type="ECO:0000313" key="12">
    <source>
        <dbReference type="EMBL" id="CAD7279224.1"/>
    </source>
</evidence>
<dbReference type="EMBL" id="OA883589">
    <property type="protein sequence ID" value="CAD7279224.1"/>
    <property type="molecule type" value="Genomic_DNA"/>
</dbReference>
<dbReference type="InterPro" id="IPR019009">
    <property type="entry name" value="SRP_receptor_beta_su"/>
</dbReference>
<evidence type="ECO:0000256" key="2">
    <source>
        <dbReference type="ARBA" id="ARBA00005619"/>
    </source>
</evidence>
<dbReference type="AlphaFoldDB" id="A0A7R9BRE1"/>
<dbReference type="GO" id="GO:0005525">
    <property type="term" value="F:GTP binding"/>
    <property type="evidence" value="ECO:0007669"/>
    <property type="project" value="UniProtKB-KW"/>
</dbReference>
<evidence type="ECO:0000313" key="13">
    <source>
        <dbReference type="Proteomes" id="UP000678499"/>
    </source>
</evidence>
<evidence type="ECO:0000256" key="6">
    <source>
        <dbReference type="ARBA" id="ARBA00022824"/>
    </source>
</evidence>
<comment type="similarity">
    <text evidence="2">Belongs to the SRP receptor beta subunit family.</text>
</comment>
<accession>A0A7R9BRE1</accession>
<protein>
    <recommendedName>
        <fullName evidence="3">Signal recognition particle receptor subunit beta</fullName>
    </recommendedName>
</protein>
<dbReference type="GO" id="GO:0005789">
    <property type="term" value="C:endoplasmic reticulum membrane"/>
    <property type="evidence" value="ECO:0007669"/>
    <property type="project" value="UniProtKB-SubCell"/>
</dbReference>
<dbReference type="Pfam" id="PF09439">
    <property type="entry name" value="SRPRB"/>
    <property type="match status" value="1"/>
</dbReference>
<evidence type="ECO:0000256" key="10">
    <source>
        <dbReference type="ARBA" id="ARBA00023170"/>
    </source>
</evidence>
<evidence type="ECO:0000256" key="1">
    <source>
        <dbReference type="ARBA" id="ARBA00004389"/>
    </source>
</evidence>